<evidence type="ECO:0000256" key="5">
    <source>
        <dbReference type="SAM" id="Phobius"/>
    </source>
</evidence>
<dbReference type="InterPro" id="IPR038050">
    <property type="entry name" value="Neuro_actylchol_rec"/>
</dbReference>
<dbReference type="PANTHER" id="PTHR18945">
    <property type="entry name" value="NEUROTRANSMITTER GATED ION CHANNEL"/>
    <property type="match status" value="1"/>
</dbReference>
<protein>
    <recommendedName>
        <fullName evidence="7">Neurotransmitter-gated ion-channel ligand-binding domain-containing protein</fullName>
    </recommendedName>
</protein>
<dbReference type="InterPro" id="IPR006201">
    <property type="entry name" value="Neur_channel"/>
</dbReference>
<dbReference type="SUPFAM" id="SSF63712">
    <property type="entry name" value="Nicotinic receptor ligand binding domain-like"/>
    <property type="match status" value="1"/>
</dbReference>
<feature type="transmembrane region" description="Helical" evidence="5">
    <location>
        <begin position="310"/>
        <end position="327"/>
    </location>
</feature>
<keyword evidence="9" id="KW-1185">Reference proteome</keyword>
<gene>
    <name evidence="8" type="ORF">B7P43_G13488</name>
</gene>
<evidence type="ECO:0000256" key="2">
    <source>
        <dbReference type="ARBA" id="ARBA00022692"/>
    </source>
</evidence>
<dbReference type="GO" id="GO:0005230">
    <property type="term" value="F:extracellular ligand-gated monoatomic ion channel activity"/>
    <property type="evidence" value="ECO:0007669"/>
    <property type="project" value="InterPro"/>
</dbReference>
<evidence type="ECO:0000256" key="3">
    <source>
        <dbReference type="ARBA" id="ARBA00022989"/>
    </source>
</evidence>
<comment type="caution">
    <text evidence="8">The sequence shown here is derived from an EMBL/GenBank/DDBJ whole genome shotgun (WGS) entry which is preliminary data.</text>
</comment>
<name>A0A2J7PCV9_9NEOP</name>
<keyword evidence="6" id="KW-0732">Signal</keyword>
<reference evidence="8 9" key="1">
    <citation type="submission" date="2017-12" db="EMBL/GenBank/DDBJ databases">
        <title>Hemimetabolous genomes reveal molecular basis of termite eusociality.</title>
        <authorList>
            <person name="Harrison M.C."/>
            <person name="Jongepier E."/>
            <person name="Robertson H.M."/>
            <person name="Arning N."/>
            <person name="Bitard-Feildel T."/>
            <person name="Chao H."/>
            <person name="Childers C.P."/>
            <person name="Dinh H."/>
            <person name="Doddapaneni H."/>
            <person name="Dugan S."/>
            <person name="Gowin J."/>
            <person name="Greiner C."/>
            <person name="Han Y."/>
            <person name="Hu H."/>
            <person name="Hughes D.S.T."/>
            <person name="Huylmans A.-K."/>
            <person name="Kemena C."/>
            <person name="Kremer L.P.M."/>
            <person name="Lee S.L."/>
            <person name="Lopez-Ezquerra A."/>
            <person name="Mallet L."/>
            <person name="Monroy-Kuhn J.M."/>
            <person name="Moser A."/>
            <person name="Murali S.C."/>
            <person name="Muzny D.M."/>
            <person name="Otani S."/>
            <person name="Piulachs M.-D."/>
            <person name="Poelchau M."/>
            <person name="Qu J."/>
            <person name="Schaub F."/>
            <person name="Wada-Katsumata A."/>
            <person name="Worley K.C."/>
            <person name="Xie Q."/>
            <person name="Ylla G."/>
            <person name="Poulsen M."/>
            <person name="Gibbs R.A."/>
            <person name="Schal C."/>
            <person name="Richards S."/>
            <person name="Belles X."/>
            <person name="Korb J."/>
            <person name="Bornberg-Bauer E."/>
        </authorList>
    </citation>
    <scope>NUCLEOTIDE SEQUENCE [LARGE SCALE GENOMIC DNA]</scope>
    <source>
        <tissue evidence="8">Whole body</tissue>
    </source>
</reference>
<keyword evidence="3 5" id="KW-1133">Transmembrane helix</keyword>
<evidence type="ECO:0000259" key="7">
    <source>
        <dbReference type="Pfam" id="PF02931"/>
    </source>
</evidence>
<sequence>MYKLNNLIFLCLIRCNVLAEEDCSTSPTQKTETLRLKEDILRDYDTSVRPVLHHSSQTVVYVSMFLRSINFEPYISSIGIHCWMIWEWTDEHLQWNPSDYGGLDNLHVDSYEIWVPEVSEFDSNTVWDVELKMPSGRCELESTGKVSCVPSTVYFTLCNPDLTYWPYDQVNCSLRLGAWMQYGEEINITTTQENVDLLDYKGNREWNLLSATVRMHLEDYGNNNTFPWIQYSFLLQRQSSLYVATLGVSALMFAVLVLTTFWLRHDGASRINLSCVSLFCHYLHLQYLGWLLENNGDTCPLVVLFFRDSMLLSGLSMVVAITLRGVTSTSAAPPLWTAQTISWMLRYRTGQLLLRLKLSAEGAGSDRTGGTEESEPIGNLPADDTHGWALIAILVDRVCFLVFTLVYLFLFARCLV</sequence>
<feature type="chain" id="PRO_5014329704" description="Neurotransmitter-gated ion-channel ligand-binding domain-containing protein" evidence="6">
    <location>
        <begin position="20"/>
        <end position="416"/>
    </location>
</feature>
<dbReference type="Gene3D" id="2.70.170.10">
    <property type="entry name" value="Neurotransmitter-gated ion-channel ligand-binding domain"/>
    <property type="match status" value="1"/>
</dbReference>
<feature type="domain" description="Neurotransmitter-gated ion-channel ligand-binding" evidence="7">
    <location>
        <begin position="35"/>
        <end position="238"/>
    </location>
</feature>
<evidence type="ECO:0000256" key="6">
    <source>
        <dbReference type="SAM" id="SignalP"/>
    </source>
</evidence>
<evidence type="ECO:0000256" key="4">
    <source>
        <dbReference type="ARBA" id="ARBA00023136"/>
    </source>
</evidence>
<dbReference type="GO" id="GO:0004888">
    <property type="term" value="F:transmembrane signaling receptor activity"/>
    <property type="evidence" value="ECO:0007669"/>
    <property type="project" value="InterPro"/>
</dbReference>
<keyword evidence="2 5" id="KW-0812">Transmembrane</keyword>
<keyword evidence="4 5" id="KW-0472">Membrane</keyword>
<dbReference type="FunFam" id="2.70.170.10:FF:000028">
    <property type="entry name" value="AcetylCholine Receptor"/>
    <property type="match status" value="1"/>
</dbReference>
<dbReference type="InParanoid" id="A0A2J7PCV9"/>
<dbReference type="InterPro" id="IPR036734">
    <property type="entry name" value="Neur_chan_lig-bd_sf"/>
</dbReference>
<feature type="transmembrane region" description="Helical" evidence="5">
    <location>
        <begin position="241"/>
        <end position="263"/>
    </location>
</feature>
<dbReference type="FunCoup" id="A0A2J7PCV9">
    <property type="interactions" value="1"/>
</dbReference>
<dbReference type="Pfam" id="PF02931">
    <property type="entry name" value="Neur_chan_LBD"/>
    <property type="match status" value="1"/>
</dbReference>
<evidence type="ECO:0000313" key="8">
    <source>
        <dbReference type="EMBL" id="PNF14162.1"/>
    </source>
</evidence>
<dbReference type="EMBL" id="NEVH01026403">
    <property type="protein sequence ID" value="PNF14162.1"/>
    <property type="molecule type" value="Genomic_DNA"/>
</dbReference>
<evidence type="ECO:0000313" key="9">
    <source>
        <dbReference type="Proteomes" id="UP000235965"/>
    </source>
</evidence>
<dbReference type="OrthoDB" id="410315at2759"/>
<dbReference type="Gene3D" id="1.20.58.390">
    <property type="entry name" value="Neurotransmitter-gated ion-channel transmembrane domain"/>
    <property type="match status" value="1"/>
</dbReference>
<feature type="signal peptide" evidence="6">
    <location>
        <begin position="1"/>
        <end position="19"/>
    </location>
</feature>
<dbReference type="STRING" id="105785.A0A2J7PCV9"/>
<dbReference type="SUPFAM" id="SSF90112">
    <property type="entry name" value="Neurotransmitter-gated ion-channel transmembrane pore"/>
    <property type="match status" value="1"/>
</dbReference>
<dbReference type="Proteomes" id="UP000235965">
    <property type="component" value="Unassembled WGS sequence"/>
</dbReference>
<dbReference type="AlphaFoldDB" id="A0A2J7PCV9"/>
<evidence type="ECO:0000256" key="1">
    <source>
        <dbReference type="ARBA" id="ARBA00004141"/>
    </source>
</evidence>
<dbReference type="InterPro" id="IPR006202">
    <property type="entry name" value="Neur_chan_lig-bd"/>
</dbReference>
<accession>A0A2J7PCV9</accession>
<dbReference type="CDD" id="cd18989">
    <property type="entry name" value="LGIC_ECD_cation"/>
    <property type="match status" value="1"/>
</dbReference>
<comment type="subcellular location">
    <subcellularLocation>
        <location evidence="1">Membrane</location>
        <topology evidence="1">Multi-pass membrane protein</topology>
    </subcellularLocation>
</comment>
<dbReference type="GO" id="GO:0016020">
    <property type="term" value="C:membrane"/>
    <property type="evidence" value="ECO:0007669"/>
    <property type="project" value="UniProtKB-SubCell"/>
</dbReference>
<dbReference type="InterPro" id="IPR036719">
    <property type="entry name" value="Neuro-gated_channel_TM_sf"/>
</dbReference>
<feature type="transmembrane region" description="Helical" evidence="5">
    <location>
        <begin position="388"/>
        <end position="410"/>
    </location>
</feature>
<organism evidence="8 9">
    <name type="scientific">Cryptotermes secundus</name>
    <dbReference type="NCBI Taxonomy" id="105785"/>
    <lineage>
        <taxon>Eukaryota</taxon>
        <taxon>Metazoa</taxon>
        <taxon>Ecdysozoa</taxon>
        <taxon>Arthropoda</taxon>
        <taxon>Hexapoda</taxon>
        <taxon>Insecta</taxon>
        <taxon>Pterygota</taxon>
        <taxon>Neoptera</taxon>
        <taxon>Polyneoptera</taxon>
        <taxon>Dictyoptera</taxon>
        <taxon>Blattodea</taxon>
        <taxon>Blattoidea</taxon>
        <taxon>Termitoidae</taxon>
        <taxon>Kalotermitidae</taxon>
        <taxon>Cryptotermitinae</taxon>
        <taxon>Cryptotermes</taxon>
    </lineage>
</organism>
<proteinExistence type="predicted"/>
<dbReference type="PRINTS" id="PR00252">
    <property type="entry name" value="NRIONCHANNEL"/>
</dbReference>